<reference evidence="1" key="1">
    <citation type="submission" date="2020-10" db="EMBL/GenBank/DDBJ databases">
        <title>Mucilaginibacter mali sp. nov., isolated from rhizosphere soil of apple orchard.</title>
        <authorList>
            <person name="Lee J.-S."/>
            <person name="Kim H.S."/>
            <person name="Kim J.-S."/>
        </authorList>
    </citation>
    <scope>NUCLEOTIDE SEQUENCE</scope>
    <source>
        <strain evidence="1">KCTC 22746</strain>
    </source>
</reference>
<keyword evidence="2" id="KW-1185">Reference proteome</keyword>
<protein>
    <recommendedName>
        <fullName evidence="3">Lipoprotein</fullName>
    </recommendedName>
</protein>
<dbReference type="RefSeq" id="WP_194110680.1">
    <property type="nucleotide sequence ID" value="NZ_JADFFL010000002.1"/>
</dbReference>
<sequence length="148" mass="17087">MQKASYLLLIPVMLIAIIGCGSSEHRNANDTIAVINRIFEHQNLGKELLGDPDTILILKPEKKLRNSWPERIHKWPVRYVDPTPAMYISNPSAKGYQKLYRFGFRKFIIQGDSATVEVDFFNAGSVDIFHLKKSERTWNVYAHTFKIH</sequence>
<dbReference type="Proteomes" id="UP000622475">
    <property type="component" value="Unassembled WGS sequence"/>
</dbReference>
<comment type="caution">
    <text evidence="1">The sequence shown here is derived from an EMBL/GenBank/DDBJ whole genome shotgun (WGS) entry which is preliminary data.</text>
</comment>
<dbReference type="PROSITE" id="PS51257">
    <property type="entry name" value="PROKAR_LIPOPROTEIN"/>
    <property type="match status" value="1"/>
</dbReference>
<evidence type="ECO:0008006" key="3">
    <source>
        <dbReference type="Google" id="ProtNLM"/>
    </source>
</evidence>
<proteinExistence type="predicted"/>
<gene>
    <name evidence="1" type="ORF">IRJ16_06315</name>
</gene>
<evidence type="ECO:0000313" key="1">
    <source>
        <dbReference type="EMBL" id="MBE9661492.1"/>
    </source>
</evidence>
<organism evidence="1 2">
    <name type="scientific">Mucilaginibacter myungsuensis</name>
    <dbReference type="NCBI Taxonomy" id="649104"/>
    <lineage>
        <taxon>Bacteria</taxon>
        <taxon>Pseudomonadati</taxon>
        <taxon>Bacteroidota</taxon>
        <taxon>Sphingobacteriia</taxon>
        <taxon>Sphingobacteriales</taxon>
        <taxon>Sphingobacteriaceae</taxon>
        <taxon>Mucilaginibacter</taxon>
    </lineage>
</organism>
<evidence type="ECO:0000313" key="2">
    <source>
        <dbReference type="Proteomes" id="UP000622475"/>
    </source>
</evidence>
<name>A0A929PWS6_9SPHI</name>
<accession>A0A929PWS6</accession>
<dbReference type="AlphaFoldDB" id="A0A929PWS6"/>
<dbReference type="EMBL" id="JADFFL010000002">
    <property type="protein sequence ID" value="MBE9661492.1"/>
    <property type="molecule type" value="Genomic_DNA"/>
</dbReference>